<protein>
    <submittedName>
        <fullName evidence="2">Uncharacterized protein</fullName>
    </submittedName>
</protein>
<sequence length="114" mass="12967">MGKKQEAKHQEKTDTSYPFPTGMVFLVLRTSGSRKRDTFRNIRRSIRGNFQRAFLSGKRDSFFLALLPSFAWDVPFYGFSCCCRKGGLLISASTSPRRLSKSSSTRKRTESNDA</sequence>
<feature type="region of interest" description="Disordered" evidence="1">
    <location>
        <begin position="94"/>
        <end position="114"/>
    </location>
</feature>
<dbReference type="EMBL" id="JACGWJ010000026">
    <property type="protein sequence ID" value="KAL0312943.1"/>
    <property type="molecule type" value="Genomic_DNA"/>
</dbReference>
<gene>
    <name evidence="2" type="ORF">Sradi_5693600</name>
</gene>
<evidence type="ECO:0000313" key="2">
    <source>
        <dbReference type="EMBL" id="KAL0312943.1"/>
    </source>
</evidence>
<name>A0AAW2L2P5_SESRA</name>
<reference evidence="2" key="1">
    <citation type="submission" date="2020-06" db="EMBL/GenBank/DDBJ databases">
        <authorList>
            <person name="Li T."/>
            <person name="Hu X."/>
            <person name="Zhang T."/>
            <person name="Song X."/>
            <person name="Zhang H."/>
            <person name="Dai N."/>
            <person name="Sheng W."/>
            <person name="Hou X."/>
            <person name="Wei L."/>
        </authorList>
    </citation>
    <scope>NUCLEOTIDE SEQUENCE</scope>
    <source>
        <strain evidence="2">G02</strain>
        <tissue evidence="2">Leaf</tissue>
    </source>
</reference>
<evidence type="ECO:0000256" key="1">
    <source>
        <dbReference type="SAM" id="MobiDB-lite"/>
    </source>
</evidence>
<reference evidence="2" key="2">
    <citation type="journal article" date="2024" name="Plant">
        <title>Genomic evolution and insights into agronomic trait innovations of Sesamum species.</title>
        <authorList>
            <person name="Miao H."/>
            <person name="Wang L."/>
            <person name="Qu L."/>
            <person name="Liu H."/>
            <person name="Sun Y."/>
            <person name="Le M."/>
            <person name="Wang Q."/>
            <person name="Wei S."/>
            <person name="Zheng Y."/>
            <person name="Lin W."/>
            <person name="Duan Y."/>
            <person name="Cao H."/>
            <person name="Xiong S."/>
            <person name="Wang X."/>
            <person name="Wei L."/>
            <person name="Li C."/>
            <person name="Ma Q."/>
            <person name="Ju M."/>
            <person name="Zhao R."/>
            <person name="Li G."/>
            <person name="Mu C."/>
            <person name="Tian Q."/>
            <person name="Mei H."/>
            <person name="Zhang T."/>
            <person name="Gao T."/>
            <person name="Zhang H."/>
        </authorList>
    </citation>
    <scope>NUCLEOTIDE SEQUENCE</scope>
    <source>
        <strain evidence="2">G02</strain>
    </source>
</reference>
<proteinExistence type="predicted"/>
<organism evidence="2">
    <name type="scientific">Sesamum radiatum</name>
    <name type="common">Black benniseed</name>
    <dbReference type="NCBI Taxonomy" id="300843"/>
    <lineage>
        <taxon>Eukaryota</taxon>
        <taxon>Viridiplantae</taxon>
        <taxon>Streptophyta</taxon>
        <taxon>Embryophyta</taxon>
        <taxon>Tracheophyta</taxon>
        <taxon>Spermatophyta</taxon>
        <taxon>Magnoliopsida</taxon>
        <taxon>eudicotyledons</taxon>
        <taxon>Gunneridae</taxon>
        <taxon>Pentapetalae</taxon>
        <taxon>asterids</taxon>
        <taxon>lamiids</taxon>
        <taxon>Lamiales</taxon>
        <taxon>Pedaliaceae</taxon>
        <taxon>Sesamum</taxon>
    </lineage>
</organism>
<accession>A0AAW2L2P5</accession>
<dbReference type="AlphaFoldDB" id="A0AAW2L2P5"/>
<comment type="caution">
    <text evidence="2">The sequence shown here is derived from an EMBL/GenBank/DDBJ whole genome shotgun (WGS) entry which is preliminary data.</text>
</comment>